<dbReference type="EMBL" id="LR134406">
    <property type="protein sequence ID" value="VEH70111.1"/>
    <property type="molecule type" value="Genomic_DNA"/>
</dbReference>
<dbReference type="PRINTS" id="PR00038">
    <property type="entry name" value="HTHLUXR"/>
</dbReference>
<dbReference type="SMART" id="SM00421">
    <property type="entry name" value="HTH_LUXR"/>
    <property type="match status" value="1"/>
</dbReference>
<dbReference type="GO" id="GO:0003677">
    <property type="term" value="F:DNA binding"/>
    <property type="evidence" value="ECO:0007669"/>
    <property type="project" value="UniProtKB-KW"/>
</dbReference>
<proteinExistence type="predicted"/>
<dbReference type="SUPFAM" id="SSF46894">
    <property type="entry name" value="C-terminal effector domain of the bipartite response regulators"/>
    <property type="match status" value="1"/>
</dbReference>
<feature type="domain" description="HTH luxR-type" evidence="6">
    <location>
        <begin position="157"/>
        <end position="222"/>
    </location>
</feature>
<feature type="domain" description="Response regulatory" evidence="7">
    <location>
        <begin position="11"/>
        <end position="127"/>
    </location>
</feature>
<sequence>MTHSEETNTIRVLIADDQPLQRAGQALILESADDIHVVAEAGNGEQAISLARKHRPDVVLMDVRMPGIGGIEATGIITRDLPGTRVIVLTTFDLDEYAFGSLRSGASAFLLKSTQPEGLVDAVRIVYSGTAVVDPRLTRQLIDHYLQRIDEPATGKREQVLAVLTPRERDVFDAIARGLTNSEISSGLHLAPSTVKSYINTIFAKLGVRDRVHAVLLAHDLERGPLP</sequence>
<keyword evidence="2" id="KW-0805">Transcription regulation</keyword>
<evidence type="ECO:0000256" key="2">
    <source>
        <dbReference type="ARBA" id="ARBA00023015"/>
    </source>
</evidence>
<dbReference type="Pfam" id="PF00072">
    <property type="entry name" value="Response_reg"/>
    <property type="match status" value="1"/>
</dbReference>
<dbReference type="Proteomes" id="UP000273044">
    <property type="component" value="Chromosome"/>
</dbReference>
<feature type="modified residue" description="4-aspartylphosphate" evidence="5">
    <location>
        <position position="62"/>
    </location>
</feature>
<keyword evidence="9" id="KW-1185">Reference proteome</keyword>
<dbReference type="SUPFAM" id="SSF52172">
    <property type="entry name" value="CheY-like"/>
    <property type="match status" value="1"/>
</dbReference>
<dbReference type="InterPro" id="IPR011006">
    <property type="entry name" value="CheY-like_superfamily"/>
</dbReference>
<evidence type="ECO:0000256" key="5">
    <source>
        <dbReference type="PROSITE-ProRule" id="PRU00169"/>
    </source>
</evidence>
<dbReference type="PROSITE" id="PS50110">
    <property type="entry name" value="RESPONSE_REGULATORY"/>
    <property type="match status" value="1"/>
</dbReference>
<dbReference type="CDD" id="cd06170">
    <property type="entry name" value="LuxR_C_like"/>
    <property type="match status" value="1"/>
</dbReference>
<dbReference type="GO" id="GO:0006355">
    <property type="term" value="P:regulation of DNA-templated transcription"/>
    <property type="evidence" value="ECO:0007669"/>
    <property type="project" value="InterPro"/>
</dbReference>
<dbReference type="InterPro" id="IPR001789">
    <property type="entry name" value="Sig_transdc_resp-reg_receiver"/>
</dbReference>
<dbReference type="Pfam" id="PF00196">
    <property type="entry name" value="GerE"/>
    <property type="match status" value="1"/>
</dbReference>
<accession>A0A448MY65</accession>
<dbReference type="RefSeq" id="WP_082793762.1">
    <property type="nucleotide sequence ID" value="NZ_LR134406.1"/>
</dbReference>
<dbReference type="CDD" id="cd17535">
    <property type="entry name" value="REC_NarL-like"/>
    <property type="match status" value="1"/>
</dbReference>
<keyword evidence="1 5" id="KW-0597">Phosphoprotein</keyword>
<dbReference type="InterPro" id="IPR000792">
    <property type="entry name" value="Tscrpt_reg_LuxR_C"/>
</dbReference>
<evidence type="ECO:0000256" key="4">
    <source>
        <dbReference type="ARBA" id="ARBA00023163"/>
    </source>
</evidence>
<dbReference type="InterPro" id="IPR016032">
    <property type="entry name" value="Sig_transdc_resp-reg_C-effctor"/>
</dbReference>
<keyword evidence="3" id="KW-0238">DNA-binding</keyword>
<reference evidence="8 9" key="1">
    <citation type="submission" date="2018-12" db="EMBL/GenBank/DDBJ databases">
        <authorList>
            <consortium name="Pathogen Informatics"/>
        </authorList>
    </citation>
    <scope>NUCLEOTIDE SEQUENCE [LARGE SCALE GENOMIC DNA]</scope>
    <source>
        <strain evidence="8 9">NCTC12967</strain>
    </source>
</reference>
<dbReference type="PANTHER" id="PTHR43214:SF24">
    <property type="entry name" value="TRANSCRIPTIONAL REGULATORY PROTEIN NARL-RELATED"/>
    <property type="match status" value="1"/>
</dbReference>
<dbReference type="AlphaFoldDB" id="A0A448MY65"/>
<dbReference type="GO" id="GO:0000160">
    <property type="term" value="P:phosphorelay signal transduction system"/>
    <property type="evidence" value="ECO:0007669"/>
    <property type="project" value="InterPro"/>
</dbReference>
<dbReference type="PROSITE" id="PS50043">
    <property type="entry name" value="HTH_LUXR_2"/>
    <property type="match status" value="1"/>
</dbReference>
<evidence type="ECO:0000259" key="7">
    <source>
        <dbReference type="PROSITE" id="PS50110"/>
    </source>
</evidence>
<evidence type="ECO:0000256" key="1">
    <source>
        <dbReference type="ARBA" id="ARBA00022553"/>
    </source>
</evidence>
<dbReference type="GeneID" id="64406869"/>
<protein>
    <submittedName>
        <fullName evidence="8">Response regulator protein vraR</fullName>
    </submittedName>
</protein>
<evidence type="ECO:0000256" key="3">
    <source>
        <dbReference type="ARBA" id="ARBA00023125"/>
    </source>
</evidence>
<organism evidence="8 9">
    <name type="scientific">Arachnia propionica</name>
    <dbReference type="NCBI Taxonomy" id="1750"/>
    <lineage>
        <taxon>Bacteria</taxon>
        <taxon>Bacillati</taxon>
        <taxon>Actinomycetota</taxon>
        <taxon>Actinomycetes</taxon>
        <taxon>Propionibacteriales</taxon>
        <taxon>Propionibacteriaceae</taxon>
        <taxon>Arachnia</taxon>
    </lineage>
</organism>
<evidence type="ECO:0000313" key="8">
    <source>
        <dbReference type="EMBL" id="VEH70111.1"/>
    </source>
</evidence>
<dbReference type="PANTHER" id="PTHR43214">
    <property type="entry name" value="TWO-COMPONENT RESPONSE REGULATOR"/>
    <property type="match status" value="1"/>
</dbReference>
<gene>
    <name evidence="8" type="primary">vraR_6</name>
    <name evidence="8" type="ORF">NCTC12967_01396</name>
</gene>
<dbReference type="InterPro" id="IPR058245">
    <property type="entry name" value="NreC/VraR/RcsB-like_REC"/>
</dbReference>
<dbReference type="SMART" id="SM00448">
    <property type="entry name" value="REC"/>
    <property type="match status" value="1"/>
</dbReference>
<dbReference type="Gene3D" id="3.40.50.2300">
    <property type="match status" value="1"/>
</dbReference>
<evidence type="ECO:0000259" key="6">
    <source>
        <dbReference type="PROSITE" id="PS50043"/>
    </source>
</evidence>
<evidence type="ECO:0000313" key="9">
    <source>
        <dbReference type="Proteomes" id="UP000273044"/>
    </source>
</evidence>
<dbReference type="InterPro" id="IPR039420">
    <property type="entry name" value="WalR-like"/>
</dbReference>
<keyword evidence="4" id="KW-0804">Transcription</keyword>
<name>A0A448MY65_9ACTN</name>